<dbReference type="Proteomes" id="UP001286313">
    <property type="component" value="Unassembled WGS sequence"/>
</dbReference>
<evidence type="ECO:0000256" key="2">
    <source>
        <dbReference type="ARBA" id="ARBA00022670"/>
    </source>
</evidence>
<dbReference type="InterPro" id="IPR013128">
    <property type="entry name" value="Peptidase_C1A"/>
</dbReference>
<reference evidence="9" key="1">
    <citation type="submission" date="2023-10" db="EMBL/GenBank/DDBJ databases">
        <title>Genome assemblies of two species of porcelain crab, Petrolisthes cinctipes and Petrolisthes manimaculis (Anomura: Porcellanidae).</title>
        <authorList>
            <person name="Angst P."/>
        </authorList>
    </citation>
    <scope>NUCLEOTIDE SEQUENCE</scope>
    <source>
        <strain evidence="9">PB745_01</strain>
        <tissue evidence="9">Gill</tissue>
    </source>
</reference>
<dbReference type="EMBL" id="JAWQEG010008733">
    <property type="protein sequence ID" value="KAK3849747.1"/>
    <property type="molecule type" value="Genomic_DNA"/>
</dbReference>
<evidence type="ECO:0000259" key="8">
    <source>
        <dbReference type="SMART" id="SM00848"/>
    </source>
</evidence>
<dbReference type="Pfam" id="PF00112">
    <property type="entry name" value="Peptidase_C1"/>
    <property type="match status" value="2"/>
</dbReference>
<keyword evidence="10" id="KW-1185">Reference proteome</keyword>
<dbReference type="Gene3D" id="3.90.70.10">
    <property type="entry name" value="Cysteine proteinases"/>
    <property type="match status" value="2"/>
</dbReference>
<keyword evidence="6" id="KW-1015">Disulfide bond</keyword>
<keyword evidence="2" id="KW-0645">Protease</keyword>
<dbReference type="InterPro" id="IPR000668">
    <property type="entry name" value="Peptidase_C1A_C"/>
</dbReference>
<dbReference type="InterPro" id="IPR025660">
    <property type="entry name" value="Pept_his_AS"/>
</dbReference>
<protein>
    <recommendedName>
        <fullName evidence="11">Cathepsin L</fullName>
    </recommendedName>
</protein>
<comment type="caution">
    <text evidence="9">The sequence shown here is derived from an EMBL/GenBank/DDBJ whole genome shotgun (WGS) entry which is preliminary data.</text>
</comment>
<dbReference type="GO" id="GO:0006508">
    <property type="term" value="P:proteolysis"/>
    <property type="evidence" value="ECO:0007669"/>
    <property type="project" value="UniProtKB-KW"/>
</dbReference>
<gene>
    <name evidence="9" type="ORF">Pcinc_043513</name>
</gene>
<evidence type="ECO:0000256" key="6">
    <source>
        <dbReference type="ARBA" id="ARBA00023157"/>
    </source>
</evidence>
<name>A0AAE1EF04_PETCI</name>
<dbReference type="FunFam" id="3.90.70.10:FF:000006">
    <property type="entry name" value="Cathepsin S"/>
    <property type="match status" value="2"/>
</dbReference>
<evidence type="ECO:0000313" key="9">
    <source>
        <dbReference type="EMBL" id="KAK3849747.1"/>
    </source>
</evidence>
<keyword evidence="4" id="KW-0788">Thiol protease</keyword>
<keyword evidence="3" id="KW-0378">Hydrolase</keyword>
<dbReference type="PROSITE" id="PS00640">
    <property type="entry name" value="THIOL_PROTEASE_ASN"/>
    <property type="match status" value="1"/>
</dbReference>
<keyword evidence="5" id="KW-0865">Zymogen</keyword>
<dbReference type="InterPro" id="IPR038765">
    <property type="entry name" value="Papain-like_cys_pep_sf"/>
</dbReference>
<evidence type="ECO:0000256" key="3">
    <source>
        <dbReference type="ARBA" id="ARBA00022801"/>
    </source>
</evidence>
<dbReference type="PANTHER" id="PTHR12411">
    <property type="entry name" value="CYSTEINE PROTEASE FAMILY C1-RELATED"/>
    <property type="match status" value="1"/>
</dbReference>
<evidence type="ECO:0008006" key="11">
    <source>
        <dbReference type="Google" id="ProtNLM"/>
    </source>
</evidence>
<evidence type="ECO:0000256" key="4">
    <source>
        <dbReference type="ARBA" id="ARBA00022807"/>
    </source>
</evidence>
<dbReference type="CDD" id="cd02248">
    <property type="entry name" value="Peptidase_C1A"/>
    <property type="match status" value="2"/>
</dbReference>
<dbReference type="PROSITE" id="PS00639">
    <property type="entry name" value="THIOL_PROTEASE_HIS"/>
    <property type="match status" value="1"/>
</dbReference>
<dbReference type="SMART" id="SM00645">
    <property type="entry name" value="Pept_C1"/>
    <property type="match status" value="2"/>
</dbReference>
<dbReference type="Pfam" id="PF08246">
    <property type="entry name" value="Inhibitor_I29"/>
    <property type="match status" value="2"/>
</dbReference>
<comment type="similarity">
    <text evidence="1">Belongs to the peptidase C1 family.</text>
</comment>
<dbReference type="InterPro" id="IPR000169">
    <property type="entry name" value="Pept_cys_AS"/>
</dbReference>
<dbReference type="InterPro" id="IPR025661">
    <property type="entry name" value="Pept_asp_AS"/>
</dbReference>
<feature type="domain" description="Peptidase C1A papain C-terminal" evidence="7">
    <location>
        <begin position="407"/>
        <end position="623"/>
    </location>
</feature>
<dbReference type="InterPro" id="IPR013201">
    <property type="entry name" value="Prot_inhib_I29"/>
</dbReference>
<organism evidence="9 10">
    <name type="scientific">Petrolisthes cinctipes</name>
    <name type="common">Flat porcelain crab</name>
    <dbReference type="NCBI Taxonomy" id="88211"/>
    <lineage>
        <taxon>Eukaryota</taxon>
        <taxon>Metazoa</taxon>
        <taxon>Ecdysozoa</taxon>
        <taxon>Arthropoda</taxon>
        <taxon>Crustacea</taxon>
        <taxon>Multicrustacea</taxon>
        <taxon>Malacostraca</taxon>
        <taxon>Eumalacostraca</taxon>
        <taxon>Eucarida</taxon>
        <taxon>Decapoda</taxon>
        <taxon>Pleocyemata</taxon>
        <taxon>Anomura</taxon>
        <taxon>Galatheoidea</taxon>
        <taxon>Porcellanidae</taxon>
        <taxon>Petrolisthes</taxon>
    </lineage>
</organism>
<dbReference type="PRINTS" id="PR00705">
    <property type="entry name" value="PAPAIN"/>
</dbReference>
<feature type="domain" description="Peptidase C1A papain C-terminal" evidence="7">
    <location>
        <begin position="115"/>
        <end position="295"/>
    </location>
</feature>
<accession>A0AAE1EF04</accession>
<dbReference type="SMART" id="SM00848">
    <property type="entry name" value="Inhibitor_I29"/>
    <property type="match status" value="2"/>
</dbReference>
<dbReference type="SUPFAM" id="SSF54001">
    <property type="entry name" value="Cysteine proteinases"/>
    <property type="match status" value="2"/>
</dbReference>
<dbReference type="PROSITE" id="PS00139">
    <property type="entry name" value="THIOL_PROTEASE_CYS"/>
    <property type="match status" value="2"/>
</dbReference>
<evidence type="ECO:0000256" key="5">
    <source>
        <dbReference type="ARBA" id="ARBA00023145"/>
    </source>
</evidence>
<feature type="domain" description="Cathepsin propeptide inhibitor" evidence="8">
    <location>
        <begin position="21"/>
        <end position="81"/>
    </location>
</feature>
<sequence>MTALLSSVSAVSFFSVVLDEWEAFKLEHGKRYHNHVEDSLRMKIFVENKHKIAEHNQLHSRGHKSYRLKMNQFGDMLHHEFTSTMNGLLSTNTSYQRVYKGATYIAPDDSIVVALPSTVDWRDKGAVTPVKNQGNCGSCWSFSATGALEGQHYRKTGKLVSLSEQNLVDCSRNYGNNGCNGGLMDYAFQYIKDNGGIDSEHSYPYIGNTNEGCLYNPKTSGADDYGFVDIPEGDEEALMKAVAIVGPIAIAIDASQDTFQFYSHADINNKKTRGNFINRKEGMMKLTAALVLTVVASASAVSFFSVVMEEWEAFKLEHSKKYTTDVEESFRMKIFTENKHKIAKHNKLYSTGVKPFKLRMNKYGDMLHHEFISTMNGFRWNRTGGNYKSSRMYTGAHFIEPDEDVIVPKQMDWRDKGAVTPIKDQGQCGSCWSFSATGSLEGQHYRKTGELVSLSEQNLIDCSVKYGNNGCNGGLMDYAFQYIKDNHGIDTENSYPYEAEDDNCRYNPSDSGADDRGFVDVREGSEHALKKAIATIGPVSVAIDASHESFQFYHDGVYDEPECHPDALDHGVLAVGYGTDTNGTAYWLVKNSWGTTWGDQGYVKMIRNHHNQCGIASAASFPLV</sequence>
<proteinExistence type="inferred from homology"/>
<dbReference type="InterPro" id="IPR039417">
    <property type="entry name" value="Peptidase_C1A_papain-like"/>
</dbReference>
<dbReference type="AlphaFoldDB" id="A0AAE1EF04"/>
<evidence type="ECO:0000313" key="10">
    <source>
        <dbReference type="Proteomes" id="UP001286313"/>
    </source>
</evidence>
<evidence type="ECO:0000256" key="1">
    <source>
        <dbReference type="ARBA" id="ARBA00008455"/>
    </source>
</evidence>
<dbReference type="GO" id="GO:0008234">
    <property type="term" value="F:cysteine-type peptidase activity"/>
    <property type="evidence" value="ECO:0007669"/>
    <property type="project" value="UniProtKB-KW"/>
</dbReference>
<evidence type="ECO:0000259" key="7">
    <source>
        <dbReference type="SMART" id="SM00645"/>
    </source>
</evidence>
<feature type="domain" description="Cathepsin propeptide inhibitor" evidence="8">
    <location>
        <begin position="311"/>
        <end position="371"/>
    </location>
</feature>